<dbReference type="STRING" id="1754190.A0A1Y1Z6G2"/>
<feature type="compositionally biased region" description="Polar residues" evidence="1">
    <location>
        <begin position="1580"/>
        <end position="1595"/>
    </location>
</feature>
<feature type="compositionally biased region" description="Basic and acidic residues" evidence="1">
    <location>
        <begin position="1488"/>
        <end position="1501"/>
    </location>
</feature>
<feature type="compositionally biased region" description="Polar residues" evidence="1">
    <location>
        <begin position="1502"/>
        <end position="1513"/>
    </location>
</feature>
<organism evidence="2 3">
    <name type="scientific">Neocallimastix californiae</name>
    <dbReference type="NCBI Taxonomy" id="1754190"/>
    <lineage>
        <taxon>Eukaryota</taxon>
        <taxon>Fungi</taxon>
        <taxon>Fungi incertae sedis</taxon>
        <taxon>Chytridiomycota</taxon>
        <taxon>Chytridiomycota incertae sedis</taxon>
        <taxon>Neocallimastigomycetes</taxon>
        <taxon>Neocallimastigales</taxon>
        <taxon>Neocallimastigaceae</taxon>
        <taxon>Neocallimastix</taxon>
    </lineage>
</organism>
<accession>A0A1Y1Z6G2</accession>
<feature type="compositionally biased region" description="Basic residues" evidence="1">
    <location>
        <begin position="107"/>
        <end position="127"/>
    </location>
</feature>
<feature type="compositionally biased region" description="Basic and acidic residues" evidence="1">
    <location>
        <begin position="406"/>
        <end position="433"/>
    </location>
</feature>
<feature type="region of interest" description="Disordered" evidence="1">
    <location>
        <begin position="1580"/>
        <end position="1604"/>
    </location>
</feature>
<dbReference type="OrthoDB" id="2160612at2759"/>
<gene>
    <name evidence="2" type="ORF">LY90DRAFT_678420</name>
</gene>
<feature type="region of interest" description="Disordered" evidence="1">
    <location>
        <begin position="1488"/>
        <end position="1521"/>
    </location>
</feature>
<proteinExistence type="predicted"/>
<dbReference type="EMBL" id="MCOG01000444">
    <property type="protein sequence ID" value="ORY05892.1"/>
    <property type="molecule type" value="Genomic_DNA"/>
</dbReference>
<sequence>MNSFKLFNRTNKNVNESNNLNGIETKEKSHSKSTHKIIINTSPSHINIKSTIDKSIEENKNNNQNKNQNINEYSVNENAKVNKENVSNIDISIKNKENKAEKVSKKEKSKKQKKKEKKKNKKNKKNKLNNDQNQLLSPTSSKSSTKSHFTEESVHHSSSLSKKDIITGKYTGKQSVRKQLVIPNDNIQPEILVKSYNESTQFQKDSLNDIKEKQSRIGNSSDEKTDNNIDKEIYISKSGISLTRPVRRESRIIGLKNNGDPIQIKENNAIIAEEDMENINTTPSTPTITPNKETSKDHLFRFNFDKDSVLNLPICLGMATPSSPAFSSITPINGNACYNNSLGDEFVSSFFADEDASNGEDNQFTANSFKLEYMLREEKQENIDNKNISKLHDVTENNQADQEPVSEVKEREVPLEFDIHNVAEERHTEESKYKTGKQKPSKGSKKKGKKANPSLSVNTKLAQNISFSNSNSSVSTASLKAPQRSVHSSNSAISETKKAWHSVRKFFGKNKSNNNHNNRKTYRNSFSTSIDDTVRHTYNSCNSGVTFDWDDLRRRMELEENSTVCSETLTAREFAEAIGMPIISSDEEDDLRLNAENNSSFNGNQSISNGYTGRSIYTHHSTKSSGPRLDMSIFIPPDKDEKKNKSEKRESLLNPDQVSASIKTTCSFASSTTQDYLDKLSNDTKRKVYEDSQSISNRELNLHRSRHGKFYDNDSISLSLNNERIYEFPVENMYDDTHYSHSLPYHVKMNSSPLENNHIKSKLSRSNSNNKSKLNLTTTDPRDFNGQIVKNENNKQDLTLNENKFIEQRELNVNKDNSICHQSQKSFNSSEIMKKEYPESLKSDVKSRKSCNNINNISQLEEEHSHYLSINSIREADNNSTKPKFPQSLSRRSPSFSSIRSYKTYIPPVVKSYNGEEAMVEEYQKGRFTVTKPILPPSGGHRVFIVTKDEENENGVPVTTVSSISSTPGKAALRKRSSSQPASFFNIDSDNKPFSPVHKRGNTSKMKYCPSITNPSETKAKEIVKSKEYNSLMATSQNYSNDYYTVKDHRHSITSNVVDSNKRTSSISFEITPMSTGYNNSSFIKTDTDNQDDTLSEKFILAKDESKLDKGKKDESLYSVDTNKSVSSLHKVSHSPTHTTSNVSPYSRPFKPKVSNSRFQVTYTPGALSPSNRSIHSMKSIDSSNSKVNLTKMGSRFLNDDTNSIEQNNKGNSFLSEPVTESNGRFNNSPILYNSSIEEEKIDHNPSSSSIAIKENMNKNISILNNLHQSFNNNNNNNQRTTSSLASVILDNGIRSNNSSPAISYSKISPQYGATRQTSLLTTSSVDNVHSEKISVLDNSVYSTPSTHRIHDNSNDYYNFLKYNDSYNSIYLSNSSKDNEKSENENNTLLDDMDKTEDNEILSEVDKTNDLSESSPSTPYYHNLNTPMEKPPIIPNSPISYNSISSLNNTIEENVSLFNKLPMKGNNNSNESFTIFDKDLNISGDESFHENHSDSLGRNDSKVSYNSLSTPTVKPSLLTYNNNNQSNTSIISNIGHYRSPSVSSTNSSSRFTVTKLRDNEVRSPSYSSIKVNNQRSSNLHNFTSISDNQQSSDDYISNETSNTSISSKLKPSVVVIKKPEDKSKSNGGGIVITTQSKNIGRFTVTRETIVS</sequence>
<feature type="compositionally biased region" description="Polar residues" evidence="1">
    <location>
        <begin position="595"/>
        <end position="612"/>
    </location>
</feature>
<feature type="compositionally biased region" description="Low complexity" evidence="1">
    <location>
        <begin position="764"/>
        <end position="776"/>
    </location>
</feature>
<protein>
    <submittedName>
        <fullName evidence="2">Uncharacterized protein</fullName>
    </submittedName>
</protein>
<comment type="caution">
    <text evidence="2">The sequence shown here is derived from an EMBL/GenBank/DDBJ whole genome shotgun (WGS) entry which is preliminary data.</text>
</comment>
<keyword evidence="3" id="KW-1185">Reference proteome</keyword>
<feature type="compositionally biased region" description="Low complexity" evidence="1">
    <location>
        <begin position="468"/>
        <end position="478"/>
    </location>
</feature>
<feature type="region of interest" description="Disordered" evidence="1">
    <location>
        <begin position="1374"/>
        <end position="1398"/>
    </location>
</feature>
<feature type="region of interest" description="Disordered" evidence="1">
    <location>
        <begin position="384"/>
        <end position="456"/>
    </location>
</feature>
<dbReference type="Proteomes" id="UP000193920">
    <property type="component" value="Unassembled WGS sequence"/>
</dbReference>
<feature type="compositionally biased region" description="Low complexity" evidence="1">
    <location>
        <begin position="137"/>
        <end position="147"/>
    </location>
</feature>
<feature type="compositionally biased region" description="Basic and acidic residues" evidence="1">
    <location>
        <begin position="148"/>
        <end position="160"/>
    </location>
</feature>
<feature type="region of interest" description="Disordered" evidence="1">
    <location>
        <begin position="1128"/>
        <end position="1151"/>
    </location>
</feature>
<name>A0A1Y1Z6G2_9FUNG</name>
<feature type="region of interest" description="Disordered" evidence="1">
    <location>
        <begin position="97"/>
        <end position="160"/>
    </location>
</feature>
<feature type="compositionally biased region" description="Polar residues" evidence="1">
    <location>
        <begin position="1136"/>
        <end position="1145"/>
    </location>
</feature>
<feature type="compositionally biased region" description="Basic and acidic residues" evidence="1">
    <location>
        <begin position="97"/>
        <end position="106"/>
    </location>
</feature>
<feature type="region of interest" description="Disordered" evidence="1">
    <location>
        <begin position="1202"/>
        <end position="1221"/>
    </location>
</feature>
<feature type="compositionally biased region" description="Basic and acidic residues" evidence="1">
    <location>
        <begin position="637"/>
        <end position="651"/>
    </location>
</feature>
<evidence type="ECO:0000313" key="2">
    <source>
        <dbReference type="EMBL" id="ORY05892.1"/>
    </source>
</evidence>
<evidence type="ECO:0000256" key="1">
    <source>
        <dbReference type="SAM" id="MobiDB-lite"/>
    </source>
</evidence>
<feature type="compositionally biased region" description="Basic residues" evidence="1">
    <location>
        <begin position="434"/>
        <end position="450"/>
    </location>
</feature>
<feature type="region of interest" description="Disordered" evidence="1">
    <location>
        <begin position="757"/>
        <end position="784"/>
    </location>
</feature>
<reference evidence="2 3" key="1">
    <citation type="submission" date="2016-08" db="EMBL/GenBank/DDBJ databases">
        <title>A Parts List for Fungal Cellulosomes Revealed by Comparative Genomics.</title>
        <authorList>
            <consortium name="DOE Joint Genome Institute"/>
            <person name="Haitjema C.H."/>
            <person name="Gilmore S.P."/>
            <person name="Henske J.K."/>
            <person name="Solomon K.V."/>
            <person name="De Groot R."/>
            <person name="Kuo A."/>
            <person name="Mondo S.J."/>
            <person name="Salamov A.A."/>
            <person name="Labutti K."/>
            <person name="Zhao Z."/>
            <person name="Chiniquy J."/>
            <person name="Barry K."/>
            <person name="Brewer H.M."/>
            <person name="Purvine S.O."/>
            <person name="Wright A.T."/>
            <person name="Boxma B."/>
            <person name="Van Alen T."/>
            <person name="Hackstein J.H."/>
            <person name="Baker S.E."/>
            <person name="Grigoriev I.V."/>
            <person name="O'Malley M.A."/>
        </authorList>
    </citation>
    <scope>NUCLEOTIDE SEQUENCE [LARGE SCALE GENOMIC DNA]</scope>
    <source>
        <strain evidence="2 3">G1</strain>
    </source>
</reference>
<feature type="region of interest" description="Disordered" evidence="1">
    <location>
        <begin position="595"/>
        <end position="656"/>
    </location>
</feature>
<evidence type="ECO:0000313" key="3">
    <source>
        <dbReference type="Proteomes" id="UP000193920"/>
    </source>
</evidence>
<feature type="region of interest" description="Disordered" evidence="1">
    <location>
        <begin position="468"/>
        <end position="493"/>
    </location>
</feature>